<name>A0A1E7K206_9ACTN</name>
<sequence length="160" mass="17628">MIHTVGYAPGAYDLFHVGHLNLLRHARSRCDYLVAGVVSDGMAERAKGRPPVIPLVERLQIVRSIRFVDAAFVETVPDKLETWQQVRFDVLFKGDDWRGTPKGEKLEADFRTVGVEVVYFPYTMHTSSTQLRRALDALAAPSGPAAPVTPEAGRTAPGTI</sequence>
<feature type="domain" description="Cytidyltransferase-like" evidence="4">
    <location>
        <begin position="7"/>
        <end position="133"/>
    </location>
</feature>
<dbReference type="RefSeq" id="WP_069991309.1">
    <property type="nucleotide sequence ID" value="NZ_LJGV01000022.1"/>
</dbReference>
<dbReference type="Gene3D" id="3.40.50.620">
    <property type="entry name" value="HUPs"/>
    <property type="match status" value="1"/>
</dbReference>
<dbReference type="NCBIfam" id="TIGR00125">
    <property type="entry name" value="cyt_tran_rel"/>
    <property type="match status" value="1"/>
</dbReference>
<evidence type="ECO:0000313" key="5">
    <source>
        <dbReference type="EMBL" id="OEU97963.1"/>
    </source>
</evidence>
<comment type="caution">
    <text evidence="5">The sequence shown here is derived from an EMBL/GenBank/DDBJ whole genome shotgun (WGS) entry which is preliminary data.</text>
</comment>
<dbReference type="PANTHER" id="PTHR43793:SF1">
    <property type="entry name" value="FAD SYNTHASE"/>
    <property type="match status" value="1"/>
</dbReference>
<accession>A0A1E7K206</accession>
<dbReference type="SUPFAM" id="SSF52374">
    <property type="entry name" value="Nucleotidylyl transferase"/>
    <property type="match status" value="1"/>
</dbReference>
<dbReference type="AlphaFoldDB" id="A0A1E7K206"/>
<dbReference type="InterPro" id="IPR050385">
    <property type="entry name" value="Archaeal_FAD_synthase"/>
</dbReference>
<dbReference type="InterPro" id="IPR014729">
    <property type="entry name" value="Rossmann-like_a/b/a_fold"/>
</dbReference>
<dbReference type="PANTHER" id="PTHR43793">
    <property type="entry name" value="FAD SYNTHASE"/>
    <property type="match status" value="1"/>
</dbReference>
<proteinExistence type="predicted"/>
<organism evidence="5 6">
    <name type="scientific">Streptomyces qinglanensis</name>
    <dbReference type="NCBI Taxonomy" id="943816"/>
    <lineage>
        <taxon>Bacteria</taxon>
        <taxon>Bacillati</taxon>
        <taxon>Actinomycetota</taxon>
        <taxon>Actinomycetes</taxon>
        <taxon>Kitasatosporales</taxon>
        <taxon>Streptomycetaceae</taxon>
        <taxon>Streptomyces</taxon>
    </lineage>
</organism>
<gene>
    <name evidence="5" type="ORF">AN217_09030</name>
</gene>
<reference evidence="5 6" key="1">
    <citation type="journal article" date="2016" name="Front. Microbiol.">
        <title>Comparative Genomics Analysis of Streptomyces Species Reveals Their Adaptation to the Marine Environment and Their Diversity at the Genomic Level.</title>
        <authorList>
            <person name="Tian X."/>
            <person name="Zhang Z."/>
            <person name="Yang T."/>
            <person name="Chen M."/>
            <person name="Li J."/>
            <person name="Chen F."/>
            <person name="Yang J."/>
            <person name="Li W."/>
            <person name="Zhang B."/>
            <person name="Zhang Z."/>
            <person name="Wu J."/>
            <person name="Zhang C."/>
            <person name="Long L."/>
            <person name="Xiao J."/>
        </authorList>
    </citation>
    <scope>NUCLEOTIDE SEQUENCE [LARGE SCALE GENOMIC DNA]</scope>
    <source>
        <strain evidence="5 6">SCSIO M10379</strain>
    </source>
</reference>
<dbReference type="InterPro" id="IPR004821">
    <property type="entry name" value="Cyt_trans-like"/>
</dbReference>
<evidence type="ECO:0000313" key="6">
    <source>
        <dbReference type="Proteomes" id="UP000175829"/>
    </source>
</evidence>
<dbReference type="Proteomes" id="UP000175829">
    <property type="component" value="Unassembled WGS sequence"/>
</dbReference>
<keyword evidence="2" id="KW-0548">Nucleotidyltransferase</keyword>
<evidence type="ECO:0000256" key="1">
    <source>
        <dbReference type="ARBA" id="ARBA00022679"/>
    </source>
</evidence>
<dbReference type="PATRIC" id="fig|943816.4.peg.1199"/>
<dbReference type="GO" id="GO:0016779">
    <property type="term" value="F:nucleotidyltransferase activity"/>
    <property type="evidence" value="ECO:0007669"/>
    <property type="project" value="UniProtKB-KW"/>
</dbReference>
<protein>
    <submittedName>
        <fullName evidence="5">Cytidyltransferase</fullName>
    </submittedName>
</protein>
<feature type="region of interest" description="Disordered" evidence="3">
    <location>
        <begin position="141"/>
        <end position="160"/>
    </location>
</feature>
<dbReference type="EMBL" id="LJGV01000022">
    <property type="protein sequence ID" value="OEU97963.1"/>
    <property type="molecule type" value="Genomic_DNA"/>
</dbReference>
<keyword evidence="1 5" id="KW-0808">Transferase</keyword>
<evidence type="ECO:0000256" key="3">
    <source>
        <dbReference type="SAM" id="MobiDB-lite"/>
    </source>
</evidence>
<evidence type="ECO:0000259" key="4">
    <source>
        <dbReference type="Pfam" id="PF01467"/>
    </source>
</evidence>
<dbReference type="Pfam" id="PF01467">
    <property type="entry name" value="CTP_transf_like"/>
    <property type="match status" value="1"/>
</dbReference>
<evidence type="ECO:0000256" key="2">
    <source>
        <dbReference type="ARBA" id="ARBA00022695"/>
    </source>
</evidence>